<dbReference type="PRINTS" id="PR00111">
    <property type="entry name" value="ABHYDROLASE"/>
</dbReference>
<dbReference type="Pfam" id="PF00561">
    <property type="entry name" value="Abhydrolase_1"/>
    <property type="match status" value="1"/>
</dbReference>
<keyword evidence="2" id="KW-0378">Hydrolase</keyword>
<name>A0A0E4GZJ2_MYCLN</name>
<dbReference type="PANTHER" id="PTHR43798">
    <property type="entry name" value="MONOACYLGLYCEROL LIPASE"/>
    <property type="match status" value="1"/>
</dbReference>
<reference evidence="2 3" key="1">
    <citation type="submission" date="2015-03" db="EMBL/GenBank/DDBJ databases">
        <authorList>
            <person name="Urmite Genomes"/>
        </authorList>
    </citation>
    <scope>NUCLEOTIDE SEQUENCE [LARGE SCALE GENOMIC DNA]</scope>
    <source>
        <strain evidence="2 3">CSUR P1491</strain>
    </source>
</reference>
<dbReference type="AlphaFoldDB" id="A0A0E4GZJ2"/>
<dbReference type="EMBL" id="CTEE01000001">
    <property type="protein sequence ID" value="CQD09642.1"/>
    <property type="molecule type" value="Genomic_DNA"/>
</dbReference>
<organism evidence="2 3">
    <name type="scientific">Mycobacterium lentiflavum</name>
    <dbReference type="NCBI Taxonomy" id="141349"/>
    <lineage>
        <taxon>Bacteria</taxon>
        <taxon>Bacillati</taxon>
        <taxon>Actinomycetota</taxon>
        <taxon>Actinomycetes</taxon>
        <taxon>Mycobacteriales</taxon>
        <taxon>Mycobacteriaceae</taxon>
        <taxon>Mycobacterium</taxon>
        <taxon>Mycobacterium simiae complex</taxon>
    </lineage>
</organism>
<evidence type="ECO:0000259" key="1">
    <source>
        <dbReference type="Pfam" id="PF00561"/>
    </source>
</evidence>
<feature type="domain" description="AB hydrolase-1" evidence="1">
    <location>
        <begin position="40"/>
        <end position="279"/>
    </location>
</feature>
<dbReference type="InterPro" id="IPR000073">
    <property type="entry name" value="AB_hydrolase_1"/>
</dbReference>
<accession>A0A0E4GZJ2</accession>
<protein>
    <submittedName>
        <fullName evidence="2">Alpha/beta hydrolase fold protein</fullName>
    </submittedName>
</protein>
<dbReference type="InterPro" id="IPR050266">
    <property type="entry name" value="AB_hydrolase_sf"/>
</dbReference>
<dbReference type="Gene3D" id="3.40.50.1820">
    <property type="entry name" value="alpha/beta hydrolase"/>
    <property type="match status" value="1"/>
</dbReference>
<dbReference type="InterPro" id="IPR000639">
    <property type="entry name" value="Epox_hydrolase-like"/>
</dbReference>
<proteinExistence type="predicted"/>
<dbReference type="PANTHER" id="PTHR43798:SF33">
    <property type="entry name" value="HYDROLASE, PUTATIVE (AFU_ORTHOLOGUE AFUA_2G14860)-RELATED"/>
    <property type="match status" value="1"/>
</dbReference>
<sequence length="298" mass="33772">MERRPSRCAGSGNVGFEYVVAMWNVDGRKVFGVSAGSGEPVLLLHGYPQSSSCWRHQIKALADSHHVVAPDWPGFGRSDPPSTAPTYDNELERIERFVEQLGWQRFNLCAHDYGGFIGLGYTIRHPERVLRLALLNTRAHGIFRPWFYRFSQGQHWIAARPLLSDIARHLPLAAIHHRALARYRETGCFDAALEAEYLGWMNTAQGKRTFWEFFAHYRVSAVPWLADGLGAIACPVSVIWGDRDPYVPLRTARELAERIPNAELIRLRGADHYIMEERPAEVTDALTRLLSVPLTCRA</sequence>
<gene>
    <name evidence="2" type="ORF">BN1232_01758</name>
</gene>
<evidence type="ECO:0000313" key="3">
    <source>
        <dbReference type="Proteomes" id="UP000199251"/>
    </source>
</evidence>
<dbReference type="GO" id="GO:0016787">
    <property type="term" value="F:hydrolase activity"/>
    <property type="evidence" value="ECO:0007669"/>
    <property type="project" value="UniProtKB-KW"/>
</dbReference>
<dbReference type="SUPFAM" id="SSF53474">
    <property type="entry name" value="alpha/beta-Hydrolases"/>
    <property type="match status" value="1"/>
</dbReference>
<dbReference type="InterPro" id="IPR029058">
    <property type="entry name" value="AB_hydrolase_fold"/>
</dbReference>
<dbReference type="STRING" id="141349.BN1232_01758"/>
<dbReference type="Proteomes" id="UP000199251">
    <property type="component" value="Unassembled WGS sequence"/>
</dbReference>
<evidence type="ECO:0000313" key="2">
    <source>
        <dbReference type="EMBL" id="CQD09642.1"/>
    </source>
</evidence>
<dbReference type="GO" id="GO:0016020">
    <property type="term" value="C:membrane"/>
    <property type="evidence" value="ECO:0007669"/>
    <property type="project" value="TreeGrafter"/>
</dbReference>
<dbReference type="PRINTS" id="PR00412">
    <property type="entry name" value="EPOXHYDRLASE"/>
</dbReference>